<dbReference type="EMBL" id="PEDL01000002">
    <property type="protein sequence ID" value="PHV71867.1"/>
    <property type="molecule type" value="Genomic_DNA"/>
</dbReference>
<dbReference type="Proteomes" id="UP000224460">
    <property type="component" value="Unassembled WGS sequence"/>
</dbReference>
<evidence type="ECO:0000313" key="1">
    <source>
        <dbReference type="EMBL" id="PHV71867.1"/>
    </source>
</evidence>
<accession>A0AC61DI86</accession>
<evidence type="ECO:0000313" key="2">
    <source>
        <dbReference type="Proteomes" id="UP000224460"/>
    </source>
</evidence>
<reference evidence="1" key="1">
    <citation type="submission" date="2017-10" db="EMBL/GenBank/DDBJ databases">
        <title>Genome sequence of cellulolytic Lachnospiraceae bacterium XHS1971 isolated from hotspring sediment.</title>
        <authorList>
            <person name="Vasudevan G."/>
            <person name="Joshi A.J."/>
            <person name="Hivarkar S."/>
            <person name="Lanjekar V.B."/>
            <person name="Dhakephalkar P.K."/>
            <person name="Dagar S."/>
        </authorList>
    </citation>
    <scope>NUCLEOTIDE SEQUENCE</scope>
    <source>
        <strain evidence="1">XHS1971</strain>
    </source>
</reference>
<proteinExistence type="predicted"/>
<organism evidence="1 2">
    <name type="scientific">Sporanaerobium hydrogeniformans</name>
    <dbReference type="NCBI Taxonomy" id="3072179"/>
    <lineage>
        <taxon>Bacteria</taxon>
        <taxon>Bacillati</taxon>
        <taxon>Bacillota</taxon>
        <taxon>Clostridia</taxon>
        <taxon>Lachnospirales</taxon>
        <taxon>Lachnospiraceae</taxon>
        <taxon>Sporanaerobium</taxon>
    </lineage>
</organism>
<sequence>MSKKTLIIDPITRISGLLEVQVHIENHTITEATCGGMQLRGFEQMLQGRPPLDAIYLTVRTCGICSLNHALTSTLALEDAYQVIPSPNGRLIRNICLGLEMLQNHLRHLCQFVYPDYVNFEGLSPVAKSNPSLCDFRLPSHINLFLVKDYFTALTLSRNAHTALAAFTGKAPHAHGVFVGGITTTPTIVAYEQAQSIIKEILDFATSSLVPNLYTLGDYYPEYYTLGKTQGAFLSYGLYDQPSDPILYGPRGTFINHHLAPLDIHLITESFSYSWFNAPDEPLPLESMPPVPNRQKQGAYSWVSAPRYLGLSLEGGPLARMTMSGLYNHGFATMDRLITRGLEIQKLCECLLAFLEQVTLEDFYNSDWVVSENAQGIGLTEACRGPLAHFIQIEKNTIKNYSLLPPSTWNLSPKDNQSQPGPCESALLNTPIQNIDHPVEIGRIVRSFDPCLNCAAHITSPYKKDFIIQVI</sequence>
<comment type="caution">
    <text evidence="1">The sequence shown here is derived from an EMBL/GenBank/DDBJ whole genome shotgun (WGS) entry which is preliminary data.</text>
</comment>
<name>A0AC61DI86_9FIRM</name>
<keyword evidence="2" id="KW-1185">Reference proteome</keyword>
<gene>
    <name evidence="1" type="ORF">CS063_04750</name>
</gene>
<protein>
    <submittedName>
        <fullName evidence="1">Ni/Fe hydrogenase</fullName>
    </submittedName>
</protein>